<dbReference type="SUPFAM" id="SSF47384">
    <property type="entry name" value="Homodimeric domain of signal transducing histidine kinase"/>
    <property type="match status" value="1"/>
</dbReference>
<protein>
    <recommendedName>
        <fullName evidence="2">histidine kinase</fullName>
        <ecNumber evidence="2">2.7.13.3</ecNumber>
    </recommendedName>
</protein>
<dbReference type="EMBL" id="CP095070">
    <property type="protein sequence ID" value="UOQ69917.1"/>
    <property type="molecule type" value="Genomic_DNA"/>
</dbReference>
<dbReference type="PROSITE" id="PS50113">
    <property type="entry name" value="PAC"/>
    <property type="match status" value="3"/>
</dbReference>
<evidence type="ECO:0000256" key="1">
    <source>
        <dbReference type="ARBA" id="ARBA00000085"/>
    </source>
</evidence>
<dbReference type="InterPro" id="IPR036097">
    <property type="entry name" value="HisK_dim/P_sf"/>
</dbReference>
<dbReference type="Gene3D" id="1.10.287.130">
    <property type="match status" value="1"/>
</dbReference>
<dbReference type="CDD" id="cd00082">
    <property type="entry name" value="HisKA"/>
    <property type="match status" value="1"/>
</dbReference>
<keyword evidence="5" id="KW-0418">Kinase</keyword>
<evidence type="ECO:0000256" key="6">
    <source>
        <dbReference type="SAM" id="Coils"/>
    </source>
</evidence>
<dbReference type="InterPro" id="IPR013656">
    <property type="entry name" value="PAS_4"/>
</dbReference>
<keyword evidence="3" id="KW-0597">Phosphoprotein</keyword>
<evidence type="ECO:0000259" key="8">
    <source>
        <dbReference type="PROSITE" id="PS50113"/>
    </source>
</evidence>
<dbReference type="InterPro" id="IPR052162">
    <property type="entry name" value="Sensor_kinase/Photoreceptor"/>
</dbReference>
<keyword evidence="6" id="KW-0175">Coiled coil</keyword>
<proteinExistence type="predicted"/>
<dbReference type="InterPro" id="IPR000700">
    <property type="entry name" value="PAS-assoc_C"/>
</dbReference>
<keyword evidence="9" id="KW-0614">Plasmid</keyword>
<dbReference type="Gene3D" id="3.30.565.10">
    <property type="entry name" value="Histidine kinase-like ATPase, C-terminal domain"/>
    <property type="match status" value="1"/>
</dbReference>
<feature type="domain" description="PAC" evidence="8">
    <location>
        <begin position="473"/>
        <end position="528"/>
    </location>
</feature>
<accession>A0ABY4GGC5</accession>
<geneLocation type="plasmid" evidence="9 10">
    <name>unnamed9</name>
</geneLocation>
<dbReference type="Pfam" id="PF02518">
    <property type="entry name" value="HATPase_c"/>
    <property type="match status" value="1"/>
</dbReference>
<dbReference type="PRINTS" id="PR00344">
    <property type="entry name" value="BCTRLSENSOR"/>
</dbReference>
<reference evidence="9" key="1">
    <citation type="submission" date="2022-04" db="EMBL/GenBank/DDBJ databases">
        <title>Hymenobacter sp. isolated from the air.</title>
        <authorList>
            <person name="Won M."/>
            <person name="Lee C.-M."/>
            <person name="Woen H.-Y."/>
            <person name="Kwon S.-W."/>
        </authorList>
    </citation>
    <scope>NUCLEOTIDE SEQUENCE</scope>
    <source>
        <strain evidence="9">5420S-77</strain>
        <plasmid evidence="9">unnamed9</plasmid>
    </source>
</reference>
<dbReference type="SUPFAM" id="SSF55874">
    <property type="entry name" value="ATPase domain of HSP90 chaperone/DNA topoisomerase II/histidine kinase"/>
    <property type="match status" value="1"/>
</dbReference>
<dbReference type="Pfam" id="PF08448">
    <property type="entry name" value="PAS_4"/>
    <property type="match status" value="5"/>
</dbReference>
<feature type="domain" description="PAC" evidence="8">
    <location>
        <begin position="749"/>
        <end position="802"/>
    </location>
</feature>
<dbReference type="InterPro" id="IPR003661">
    <property type="entry name" value="HisK_dim/P_dom"/>
</dbReference>
<dbReference type="InterPro" id="IPR003594">
    <property type="entry name" value="HATPase_dom"/>
</dbReference>
<dbReference type="CDD" id="cd00130">
    <property type="entry name" value="PAS"/>
    <property type="match status" value="1"/>
</dbReference>
<dbReference type="InterPro" id="IPR000014">
    <property type="entry name" value="PAS"/>
</dbReference>
<evidence type="ECO:0000313" key="10">
    <source>
        <dbReference type="Proteomes" id="UP000830401"/>
    </source>
</evidence>
<dbReference type="SUPFAM" id="SSF55785">
    <property type="entry name" value="PYP-like sensor domain (PAS domain)"/>
    <property type="match status" value="4"/>
</dbReference>
<evidence type="ECO:0000256" key="2">
    <source>
        <dbReference type="ARBA" id="ARBA00012438"/>
    </source>
</evidence>
<dbReference type="InterPro" id="IPR004358">
    <property type="entry name" value="Sig_transdc_His_kin-like_C"/>
</dbReference>
<dbReference type="PROSITE" id="PS50109">
    <property type="entry name" value="HIS_KIN"/>
    <property type="match status" value="1"/>
</dbReference>
<dbReference type="Gene3D" id="3.30.450.20">
    <property type="entry name" value="PAS domain"/>
    <property type="match status" value="5"/>
</dbReference>
<evidence type="ECO:0000313" key="9">
    <source>
        <dbReference type="EMBL" id="UOQ69917.1"/>
    </source>
</evidence>
<feature type="domain" description="PAC" evidence="8">
    <location>
        <begin position="145"/>
        <end position="199"/>
    </location>
</feature>
<evidence type="ECO:0000256" key="5">
    <source>
        <dbReference type="ARBA" id="ARBA00022777"/>
    </source>
</evidence>
<keyword evidence="4" id="KW-0808">Transferase</keyword>
<dbReference type="NCBIfam" id="TIGR00229">
    <property type="entry name" value="sensory_box"/>
    <property type="match status" value="1"/>
</dbReference>
<dbReference type="InterPro" id="IPR036890">
    <property type="entry name" value="HATPase_C_sf"/>
</dbReference>
<keyword evidence="10" id="KW-1185">Reference proteome</keyword>
<dbReference type="InterPro" id="IPR005467">
    <property type="entry name" value="His_kinase_dom"/>
</dbReference>
<feature type="coiled-coil region" evidence="6">
    <location>
        <begin position="335"/>
        <end position="394"/>
    </location>
</feature>
<dbReference type="Proteomes" id="UP000830401">
    <property type="component" value="Plasmid unnamed9"/>
</dbReference>
<evidence type="ECO:0000256" key="3">
    <source>
        <dbReference type="ARBA" id="ARBA00022553"/>
    </source>
</evidence>
<feature type="coiled-coil region" evidence="6">
    <location>
        <begin position="793"/>
        <end position="831"/>
    </location>
</feature>
<dbReference type="RefSeq" id="WP_245127766.1">
    <property type="nucleotide sequence ID" value="NZ_CP095070.1"/>
</dbReference>
<dbReference type="SMART" id="SM00387">
    <property type="entry name" value="HATPase_c"/>
    <property type="match status" value="1"/>
</dbReference>
<dbReference type="EC" id="2.7.13.3" evidence="2"/>
<dbReference type="InterPro" id="IPR035965">
    <property type="entry name" value="PAS-like_dom_sf"/>
</dbReference>
<feature type="domain" description="Histidine kinase" evidence="7">
    <location>
        <begin position="841"/>
        <end position="1056"/>
    </location>
</feature>
<sequence>MLLPEQQLNTLIILLPAGAPFGALTYSFLDWLSQRLPLFLTGSSLGNSDLYPASTAVLMSPLDLLPVFNAQPGATLLLSPDWVILGASDDYLAATLTQRDTIVGQHIFDAFPDNPDTPEANAVANVRASLETVLATKQVHEMAPQHYDVPDRTRPGRFVERHWQPRHTPVLDAQGQVQFIIQSVQDITASRQAERQLHESVVAEQVARAEAEVQRQRFYDLLMQLPANVAVNEGPDQVFTLVNPGYQRQAPGLHLLGKPIRQVWPELVDHGILDDLGQVYQTGEPFTATEMPVQVDFTRTGLLEQAYYDFFFLPLRDAQGHISGVLNFSYNVTTSVLARQQVQLVNEELAALNEELHTSNEEYQQTNLALNEAQQQLQHLNQDLEKRVQERTAQLSYQQGLLTQILAQVPAAIATLRGPDHRYTFFNEAYQALSGDRTRPGLTVAEVFPEVVEQGFIGLLNQVYTTGQPFSGTETPAQLFDAATGQPEPRFVDFTYQPLLDEQNQTTGILAFIVDVTDKVRARQQAEVLQAQLLAAAQHQAAERLAFYQVFEQSPVLVALLRAPGHRYEYVNPAYQSYFSGPLVGRDAVEAAPELAAQGFIALLDRVYQTGEAYIGREVPFTPVPAPGQPPRTNYFEFTYQAYRENGEIAGISLIAFDVTEQVLARQEREQQQRHLQQVFEQAPVAICVFRGPDYVLDIVNPPMSQMLGLPVVQLVGRPFFEAMPELNDQGLPQLLAEVRRTGTPFIAQEQEIRLARHAPGQAGYFTYNYQPLRDAAGQVVAVICIAVEVTEQVRARQQVQDLNEELAAINEELTATNEELHESNTQLTRTNVDLDTFVYTASHDLKAPITNIESITLALRDTLPAAVQQDEMTAHLLHLLEHTTTRFQLTIGQLTDLSKLQLAHASPAEPVPMAAVIEAVRLDLAPVMAGANVQLTVEVAPDLLVSFSPANLRSAIYNLLSNAVKYRALDRPAQVQVRAYSTGPRVVLEVQDNGLGLNAHQQSRLFGLFQRLHTHVEGTGVGLYITKRLVENGGGTIAVESQVDVGTTFTLTFPS</sequence>
<dbReference type="PANTHER" id="PTHR43304:SF1">
    <property type="entry name" value="PAC DOMAIN-CONTAINING PROTEIN"/>
    <property type="match status" value="1"/>
</dbReference>
<organism evidence="9 10">
    <name type="scientific">Hymenobacter volaticus</name>
    <dbReference type="NCBI Taxonomy" id="2932254"/>
    <lineage>
        <taxon>Bacteria</taxon>
        <taxon>Pseudomonadati</taxon>
        <taxon>Bacteroidota</taxon>
        <taxon>Cytophagia</taxon>
        <taxon>Cytophagales</taxon>
        <taxon>Hymenobacteraceae</taxon>
        <taxon>Hymenobacter</taxon>
    </lineage>
</organism>
<evidence type="ECO:0000256" key="4">
    <source>
        <dbReference type="ARBA" id="ARBA00022679"/>
    </source>
</evidence>
<gene>
    <name evidence="9" type="ORF">MUN86_30935</name>
</gene>
<comment type="catalytic activity">
    <reaction evidence="1">
        <text>ATP + protein L-histidine = ADP + protein N-phospho-L-histidine.</text>
        <dbReference type="EC" id="2.7.13.3"/>
    </reaction>
</comment>
<dbReference type="SMART" id="SM00091">
    <property type="entry name" value="PAS"/>
    <property type="match status" value="4"/>
</dbReference>
<evidence type="ECO:0000259" key="7">
    <source>
        <dbReference type="PROSITE" id="PS50109"/>
    </source>
</evidence>
<name>A0ABY4GGC5_9BACT</name>
<dbReference type="PANTHER" id="PTHR43304">
    <property type="entry name" value="PHYTOCHROME-LIKE PROTEIN CPH1"/>
    <property type="match status" value="1"/>
</dbReference>